<feature type="transmembrane region" description="Helical" evidence="4">
    <location>
        <begin position="262"/>
        <end position="287"/>
    </location>
</feature>
<feature type="compositionally biased region" description="Basic and acidic residues" evidence="3">
    <location>
        <begin position="21"/>
        <end position="43"/>
    </location>
</feature>
<dbReference type="InterPro" id="IPR036259">
    <property type="entry name" value="MFS_trans_sf"/>
</dbReference>
<feature type="transmembrane region" description="Helical" evidence="4">
    <location>
        <begin position="190"/>
        <end position="209"/>
    </location>
</feature>
<comment type="similarity">
    <text evidence="2">Belongs to the major facilitator superfamily. Monocarboxylate porter (TC 2.A.1.13) family.</text>
</comment>
<accession>A0A086T1R1</accession>
<dbReference type="PROSITE" id="PS50850">
    <property type="entry name" value="MFS"/>
    <property type="match status" value="1"/>
</dbReference>
<dbReference type="SUPFAM" id="SSF103473">
    <property type="entry name" value="MFS general substrate transporter"/>
    <property type="match status" value="1"/>
</dbReference>
<dbReference type="AlphaFoldDB" id="A0A086T1R1"/>
<comment type="caution">
    <text evidence="6">The sequence shown here is derived from an EMBL/GenBank/DDBJ whole genome shotgun (WGS) entry which is preliminary data.</text>
</comment>
<reference evidence="7" key="1">
    <citation type="journal article" date="2014" name="Genome Announc.">
        <title>Genome sequence and annotation of Acremonium chrysogenum, producer of the beta-lactam antibiotic cephalosporin C.</title>
        <authorList>
            <person name="Terfehr D."/>
            <person name="Dahlmann T.A."/>
            <person name="Specht T."/>
            <person name="Zadra I."/>
            <person name="Kuernsteiner H."/>
            <person name="Kueck U."/>
        </authorList>
    </citation>
    <scope>NUCLEOTIDE SEQUENCE [LARGE SCALE GENOMIC DNA]</scope>
    <source>
        <strain evidence="7">ATCC 11550 / CBS 779.69 / DSM 880 / IAM 14645 / JCM 23072 / IMI 49137</strain>
    </source>
</reference>
<keyword evidence="4" id="KW-0812">Transmembrane</keyword>
<dbReference type="PANTHER" id="PTHR11360">
    <property type="entry name" value="MONOCARBOXYLATE TRANSPORTER"/>
    <property type="match status" value="1"/>
</dbReference>
<evidence type="ECO:0000313" key="6">
    <source>
        <dbReference type="EMBL" id="KFH43293.1"/>
    </source>
</evidence>
<dbReference type="PANTHER" id="PTHR11360:SF177">
    <property type="entry name" value="RIBOFLAVIN TRANSPORTER MCH5"/>
    <property type="match status" value="1"/>
</dbReference>
<dbReference type="Proteomes" id="UP000029964">
    <property type="component" value="Unassembled WGS sequence"/>
</dbReference>
<evidence type="ECO:0000256" key="3">
    <source>
        <dbReference type="SAM" id="MobiDB-lite"/>
    </source>
</evidence>
<feature type="transmembrane region" description="Helical" evidence="4">
    <location>
        <begin position="390"/>
        <end position="410"/>
    </location>
</feature>
<feature type="transmembrane region" description="Helical" evidence="4">
    <location>
        <begin position="132"/>
        <end position="151"/>
    </location>
</feature>
<feature type="transmembrane region" description="Helical" evidence="4">
    <location>
        <begin position="422"/>
        <end position="441"/>
    </location>
</feature>
<dbReference type="CDD" id="cd17352">
    <property type="entry name" value="MFS_MCT_SLC16"/>
    <property type="match status" value="1"/>
</dbReference>
<name>A0A086T1R1_HAPC1</name>
<gene>
    <name evidence="6" type="ORF">ACRE_059560</name>
</gene>
<feature type="region of interest" description="Disordered" evidence="3">
    <location>
        <begin position="1"/>
        <end position="54"/>
    </location>
</feature>
<evidence type="ECO:0000259" key="5">
    <source>
        <dbReference type="PROSITE" id="PS50850"/>
    </source>
</evidence>
<keyword evidence="4" id="KW-0472">Membrane</keyword>
<evidence type="ECO:0000256" key="1">
    <source>
        <dbReference type="ARBA" id="ARBA00004141"/>
    </source>
</evidence>
<evidence type="ECO:0000313" key="7">
    <source>
        <dbReference type="Proteomes" id="UP000029964"/>
    </source>
</evidence>
<evidence type="ECO:0000256" key="2">
    <source>
        <dbReference type="ARBA" id="ARBA00006727"/>
    </source>
</evidence>
<feature type="transmembrane region" description="Helical" evidence="4">
    <location>
        <begin position="102"/>
        <end position="125"/>
    </location>
</feature>
<dbReference type="Gene3D" id="1.20.1250.20">
    <property type="entry name" value="MFS general substrate transporter like domains"/>
    <property type="match status" value="1"/>
</dbReference>
<organism evidence="6 7">
    <name type="scientific">Hapsidospora chrysogenum (strain ATCC 11550 / CBS 779.69 / DSM 880 / IAM 14645 / JCM 23072 / IMI 49137)</name>
    <name type="common">Acremonium chrysogenum</name>
    <dbReference type="NCBI Taxonomy" id="857340"/>
    <lineage>
        <taxon>Eukaryota</taxon>
        <taxon>Fungi</taxon>
        <taxon>Dikarya</taxon>
        <taxon>Ascomycota</taxon>
        <taxon>Pezizomycotina</taxon>
        <taxon>Sordariomycetes</taxon>
        <taxon>Hypocreomycetidae</taxon>
        <taxon>Hypocreales</taxon>
        <taxon>Bionectriaceae</taxon>
        <taxon>Hapsidospora</taxon>
    </lineage>
</organism>
<comment type="subcellular location">
    <subcellularLocation>
        <location evidence="1">Membrane</location>
        <topology evidence="1">Multi-pass membrane protein</topology>
    </subcellularLocation>
</comment>
<dbReference type="GO" id="GO:0022857">
    <property type="term" value="F:transmembrane transporter activity"/>
    <property type="evidence" value="ECO:0007669"/>
    <property type="project" value="InterPro"/>
</dbReference>
<dbReference type="InterPro" id="IPR020846">
    <property type="entry name" value="MFS_dom"/>
</dbReference>
<dbReference type="HOGENOM" id="CLU_001265_1_0_1"/>
<keyword evidence="7" id="KW-1185">Reference proteome</keyword>
<dbReference type="InterPro" id="IPR050327">
    <property type="entry name" value="Proton-linked_MCT"/>
</dbReference>
<dbReference type="EMBL" id="JPKY01000072">
    <property type="protein sequence ID" value="KFH43293.1"/>
    <property type="molecule type" value="Genomic_DNA"/>
</dbReference>
<feature type="domain" description="Major facilitator superfamily (MFS) profile" evidence="5">
    <location>
        <begin position="62"/>
        <end position="445"/>
    </location>
</feature>
<sequence length="455" mass="49323">MDCHQVTSRALYDGPDDVIQPDDHRAEDGSRPQDGKPDLEKRNTNVSSASYDETYPEGGLKAWLVVVGSWFALFASLGLMNTIALFQAYILSHQLEGYSEGTVGWVFSVYTFLAFFCGVYIGPVFDKYGPRWLVIAGTVLNVGGIVAMSFSTELWHFILSFGVVCGIGTSLLFTPSIAAVGHWFKARRGFATGIASTAGGLGGVVYPLMQTSLFGRIGFAWTTRIVALLCLCGCLVSICLIRSRLPPARNATAHPDFRIFRNVPFLLTTVGLFLLEFALFIPLSFVSTYAMHKGFDEDFSYHLLPIMNAGSVVGRALPGYYADVVGPFNTCIGSVILSIVACLCVWLPSGHTTAGVVIFSVVFGFASGTSIAIAPVCCGRLCRTQEYGRYYATMYTVVSFACLIGIPIGGSLVQRHGGDYDGLIIFTGAIYVGSLFFFVWAKASALGWKQWLAAY</sequence>
<feature type="transmembrane region" description="Helical" evidence="4">
    <location>
        <begin position="221"/>
        <end position="241"/>
    </location>
</feature>
<dbReference type="OrthoDB" id="410267at2759"/>
<protein>
    <submittedName>
        <fullName evidence="6">Riboflavin transporter-like protein</fullName>
    </submittedName>
</protein>
<dbReference type="GO" id="GO:0016020">
    <property type="term" value="C:membrane"/>
    <property type="evidence" value="ECO:0007669"/>
    <property type="project" value="UniProtKB-SubCell"/>
</dbReference>
<proteinExistence type="inferred from homology"/>
<evidence type="ECO:0000256" key="4">
    <source>
        <dbReference type="SAM" id="Phobius"/>
    </source>
</evidence>
<dbReference type="InterPro" id="IPR011701">
    <property type="entry name" value="MFS"/>
</dbReference>
<feature type="transmembrane region" description="Helical" evidence="4">
    <location>
        <begin position="157"/>
        <end position="178"/>
    </location>
</feature>
<feature type="transmembrane region" description="Helical" evidence="4">
    <location>
        <begin position="62"/>
        <end position="90"/>
    </location>
</feature>
<feature type="transmembrane region" description="Helical" evidence="4">
    <location>
        <begin position="324"/>
        <end position="348"/>
    </location>
</feature>
<keyword evidence="4" id="KW-1133">Transmembrane helix</keyword>
<feature type="transmembrane region" description="Helical" evidence="4">
    <location>
        <begin position="354"/>
        <end position="378"/>
    </location>
</feature>
<dbReference type="Pfam" id="PF07690">
    <property type="entry name" value="MFS_1"/>
    <property type="match status" value="1"/>
</dbReference>